<accession>A0AAP2E2T2</accession>
<evidence type="ECO:0000313" key="3">
    <source>
        <dbReference type="EMBL" id="MBT1710988.1"/>
    </source>
</evidence>
<feature type="chain" id="PRO_5042827449" evidence="2">
    <location>
        <begin position="19"/>
        <end position="259"/>
    </location>
</feature>
<comment type="caution">
    <text evidence="3">The sequence shown here is derived from an EMBL/GenBank/DDBJ whole genome shotgun (WGS) entry which is preliminary data.</text>
</comment>
<protein>
    <submittedName>
        <fullName evidence="3">Uncharacterized protein</fullName>
    </submittedName>
</protein>
<feature type="signal peptide" evidence="2">
    <location>
        <begin position="1"/>
        <end position="18"/>
    </location>
</feature>
<dbReference type="Proteomes" id="UP001319080">
    <property type="component" value="Unassembled WGS sequence"/>
</dbReference>
<evidence type="ECO:0000256" key="2">
    <source>
        <dbReference type="SAM" id="SignalP"/>
    </source>
</evidence>
<proteinExistence type="predicted"/>
<dbReference type="EMBL" id="JAHESE010000028">
    <property type="protein sequence ID" value="MBT1710988.1"/>
    <property type="molecule type" value="Genomic_DNA"/>
</dbReference>
<organism evidence="3 4">
    <name type="scientific">Dawidia cretensis</name>
    <dbReference type="NCBI Taxonomy" id="2782350"/>
    <lineage>
        <taxon>Bacteria</taxon>
        <taxon>Pseudomonadati</taxon>
        <taxon>Bacteroidota</taxon>
        <taxon>Cytophagia</taxon>
        <taxon>Cytophagales</taxon>
        <taxon>Chryseotaleaceae</taxon>
        <taxon>Dawidia</taxon>
    </lineage>
</organism>
<reference evidence="3 4" key="1">
    <citation type="submission" date="2021-05" db="EMBL/GenBank/DDBJ databases">
        <title>A Polyphasic approach of four new species of the genus Ohtaekwangia: Ohtaekwangia histidinii sp. nov., Ohtaekwangia cretensis sp. nov., Ohtaekwangia indiensis sp. nov., Ohtaekwangia reichenbachii sp. nov. from diverse environment.</title>
        <authorList>
            <person name="Octaviana S."/>
        </authorList>
    </citation>
    <scope>NUCLEOTIDE SEQUENCE [LARGE SCALE GENOMIC DNA]</scope>
    <source>
        <strain evidence="3 4">PWU5</strain>
    </source>
</reference>
<evidence type="ECO:0000313" key="4">
    <source>
        <dbReference type="Proteomes" id="UP001319080"/>
    </source>
</evidence>
<gene>
    <name evidence="3" type="ORF">KK062_22285</name>
</gene>
<feature type="coiled-coil region" evidence="1">
    <location>
        <begin position="229"/>
        <end position="256"/>
    </location>
</feature>
<evidence type="ECO:0000256" key="1">
    <source>
        <dbReference type="SAM" id="Coils"/>
    </source>
</evidence>
<name>A0AAP2E2T2_9BACT</name>
<keyword evidence="2" id="KW-0732">Signal</keyword>
<dbReference type="RefSeq" id="WP_254086566.1">
    <property type="nucleotide sequence ID" value="NZ_JAHESE010000028.1"/>
</dbReference>
<sequence>MKKYLFLFVMGLPLCSFSQIFKPQGTSITDSWNTYSTGIGTQQPYWNAKLDIVGDNAGNKYASQLHLHTTGNPWGMFLGSYGNSIGVLSVGSHYSGGGNHQAKAPTSAGVIFYEGKTHFFANTGLTADTDFAPAYTLTIAANGNVGVGTSVPDTKLAVKGIIHAQEVRVDLNVPGPDYVFEPDYSLMPLTVLENYLKANKHLPEVPSAKTMEQDGVKLMEMNMILLKKVEELTLYIIELEKENKRQNDAINKLVDDSGK</sequence>
<dbReference type="AlphaFoldDB" id="A0AAP2E2T2"/>
<keyword evidence="4" id="KW-1185">Reference proteome</keyword>
<keyword evidence="1" id="KW-0175">Coiled coil</keyword>